<dbReference type="PANTHER" id="PTHR10464">
    <property type="entry name" value="UREA TRANSPORTER"/>
    <property type="match status" value="1"/>
</dbReference>
<protein>
    <submittedName>
        <fullName evidence="9">Urea transporter</fullName>
    </submittedName>
</protein>
<dbReference type="PIRSF" id="PIRSF016502">
    <property type="entry name" value="Urea_transporter"/>
    <property type="match status" value="1"/>
</dbReference>
<proteinExistence type="inferred from homology"/>
<feature type="site" description="Important for channel permeability" evidence="7">
    <location>
        <position position="278"/>
    </location>
</feature>
<keyword evidence="6 8" id="KW-0472">Membrane</keyword>
<organism evidence="9 10">
    <name type="scientific">Staphylococcus pragensis</name>
    <dbReference type="NCBI Taxonomy" id="1611836"/>
    <lineage>
        <taxon>Bacteria</taxon>
        <taxon>Bacillati</taxon>
        <taxon>Bacillota</taxon>
        <taxon>Bacilli</taxon>
        <taxon>Bacillales</taxon>
        <taxon>Staphylococcaceae</taxon>
        <taxon>Staphylococcus</taxon>
    </lineage>
</organism>
<sequence>MKYLEVFFKNIGQVVFMNNMWTGLFILIGLFIANWEVGLAAMIGSGLALLLAPFFNYSDTEIQDGLAGYNSVLTAIGLALFLESSVVAWIVLILATILTLPVGAAIRELLKPFGVPMLTFPFVLMSWLVLAMTTQFAKLHVSIDILPQQIKHPEINHNHISWLSGITTNFSEIFLVTSIIGSILIIIGIFIGSVKAGIYAVISSILAVIFIVLLGGDYPSITNGLYGYNSILTGIALGAIFNTKLNTYVAVISGLLLTVVMHGALATMLAPVGLPIFTAPFIFATWIVLFAGKDTQTNEV</sequence>
<dbReference type="InterPro" id="IPR017807">
    <property type="entry name" value="Urea_transporter_bac"/>
</dbReference>
<dbReference type="EMBL" id="SRPJ01000011">
    <property type="protein sequence ID" value="TGN22587.1"/>
    <property type="molecule type" value="Genomic_DNA"/>
</dbReference>
<gene>
    <name evidence="9" type="primary">yut</name>
    <name evidence="9" type="ORF">E2558_11660</name>
</gene>
<feature type="transmembrane region" description="Helical" evidence="8">
    <location>
        <begin position="173"/>
        <end position="191"/>
    </location>
</feature>
<evidence type="ECO:0000313" key="9">
    <source>
        <dbReference type="EMBL" id="TGN22587.1"/>
    </source>
</evidence>
<keyword evidence="4 8" id="KW-0812">Transmembrane</keyword>
<dbReference type="RefSeq" id="WP_126564569.1">
    <property type="nucleotide sequence ID" value="NZ_BMCY01000011.1"/>
</dbReference>
<dbReference type="Proteomes" id="UP000297459">
    <property type="component" value="Unassembled WGS sequence"/>
</dbReference>
<dbReference type="InterPro" id="IPR004937">
    <property type="entry name" value="Urea_transporter"/>
</dbReference>
<feature type="transmembrane region" description="Helical" evidence="8">
    <location>
        <begin position="198"/>
        <end position="218"/>
    </location>
</feature>
<name>A0A4Z1B5T2_9STAP</name>
<feature type="transmembrane region" description="Helical" evidence="8">
    <location>
        <begin position="118"/>
        <end position="137"/>
    </location>
</feature>
<dbReference type="AlphaFoldDB" id="A0A4Z1B5T2"/>
<dbReference type="Gene3D" id="1.10.3430.10">
    <property type="entry name" value="Ammonium transporter AmtB like domains"/>
    <property type="match status" value="1"/>
</dbReference>
<evidence type="ECO:0000256" key="2">
    <source>
        <dbReference type="ARBA" id="ARBA00005914"/>
    </source>
</evidence>
<dbReference type="InterPro" id="IPR029020">
    <property type="entry name" value="Ammonium/urea_transptr"/>
</dbReference>
<keyword evidence="3" id="KW-1003">Cell membrane</keyword>
<evidence type="ECO:0000256" key="1">
    <source>
        <dbReference type="ARBA" id="ARBA00004651"/>
    </source>
</evidence>
<dbReference type="Pfam" id="PF03253">
    <property type="entry name" value="UT"/>
    <property type="match status" value="1"/>
</dbReference>
<evidence type="ECO:0000256" key="3">
    <source>
        <dbReference type="ARBA" id="ARBA00022475"/>
    </source>
</evidence>
<feature type="transmembrane region" description="Helical" evidence="8">
    <location>
        <begin position="12"/>
        <end position="33"/>
    </location>
</feature>
<evidence type="ECO:0000256" key="8">
    <source>
        <dbReference type="SAM" id="Phobius"/>
    </source>
</evidence>
<reference evidence="9 10" key="1">
    <citation type="submission" date="2019-04" db="EMBL/GenBank/DDBJ databases">
        <title>Genomic characterization of Staphylococcus petrasii strains.</title>
        <authorList>
            <person name="Vrbovska V."/>
            <person name="Kovarovic V."/>
            <person name="Maslanova I."/>
            <person name="Indrakova A."/>
            <person name="Petras P."/>
            <person name="Sedo O."/>
            <person name="Svec P."/>
            <person name="Fisarova L."/>
            <person name="Sedlacek I."/>
            <person name="Doskar J."/>
            <person name="Pantucek R."/>
        </authorList>
    </citation>
    <scope>NUCLEOTIDE SEQUENCE [LARGE SCALE GENOMIC DNA]</scope>
    <source>
        <strain evidence="9 10">CCM 8529</strain>
    </source>
</reference>
<comment type="caution">
    <text evidence="9">The sequence shown here is derived from an EMBL/GenBank/DDBJ whole genome shotgun (WGS) entry which is preliminary data.</text>
</comment>
<dbReference type="NCBIfam" id="TIGR03441">
    <property type="entry name" value="urea_trans_yut"/>
    <property type="match status" value="1"/>
</dbReference>
<dbReference type="GO" id="GO:0005886">
    <property type="term" value="C:plasma membrane"/>
    <property type="evidence" value="ECO:0007669"/>
    <property type="project" value="UniProtKB-SubCell"/>
</dbReference>
<dbReference type="GO" id="GO:0015204">
    <property type="term" value="F:urea transmembrane transporter activity"/>
    <property type="evidence" value="ECO:0007669"/>
    <property type="project" value="InterPro"/>
</dbReference>
<evidence type="ECO:0000256" key="4">
    <source>
        <dbReference type="ARBA" id="ARBA00022692"/>
    </source>
</evidence>
<comment type="similarity">
    <text evidence="2">Belongs to the urea transporter family.</text>
</comment>
<evidence type="ECO:0000256" key="6">
    <source>
        <dbReference type="ARBA" id="ARBA00023136"/>
    </source>
</evidence>
<keyword evidence="10" id="KW-1185">Reference proteome</keyword>
<feature type="transmembrane region" description="Helical" evidence="8">
    <location>
        <begin position="248"/>
        <end position="266"/>
    </location>
</feature>
<comment type="subcellular location">
    <subcellularLocation>
        <location evidence="1">Cell membrane</location>
        <topology evidence="1">Multi-pass membrane protein</topology>
    </subcellularLocation>
</comment>
<dbReference type="PANTHER" id="PTHR10464:SF4">
    <property type="entry name" value="UREA TRANSPORTER"/>
    <property type="match status" value="1"/>
</dbReference>
<feature type="transmembrane region" description="Helical" evidence="8">
    <location>
        <begin position="272"/>
        <end position="292"/>
    </location>
</feature>
<feature type="transmembrane region" description="Helical" evidence="8">
    <location>
        <begin position="39"/>
        <end position="58"/>
    </location>
</feature>
<evidence type="ECO:0000256" key="7">
    <source>
        <dbReference type="PIRSR" id="PIRSR016502-1"/>
    </source>
</evidence>
<evidence type="ECO:0000256" key="5">
    <source>
        <dbReference type="ARBA" id="ARBA00022989"/>
    </source>
</evidence>
<feature type="transmembrane region" description="Helical" evidence="8">
    <location>
        <begin position="65"/>
        <end position="82"/>
    </location>
</feature>
<feature type="transmembrane region" description="Helical" evidence="8">
    <location>
        <begin position="224"/>
        <end position="241"/>
    </location>
</feature>
<feature type="transmembrane region" description="Helical" evidence="8">
    <location>
        <begin position="88"/>
        <end position="106"/>
    </location>
</feature>
<accession>A0A4Z1B5T2</accession>
<evidence type="ECO:0000313" key="10">
    <source>
        <dbReference type="Proteomes" id="UP000297459"/>
    </source>
</evidence>
<keyword evidence="5 8" id="KW-1133">Transmembrane helix</keyword>